<dbReference type="Proteomes" id="UP000499080">
    <property type="component" value="Unassembled WGS sequence"/>
</dbReference>
<dbReference type="AlphaFoldDB" id="A0A4Y2PL11"/>
<dbReference type="EMBL" id="BGPR01011542">
    <property type="protein sequence ID" value="GBN51799.1"/>
    <property type="molecule type" value="Genomic_DNA"/>
</dbReference>
<gene>
    <name evidence="2" type="ORF">AVEN_56815_1</name>
</gene>
<protein>
    <submittedName>
        <fullName evidence="2">Uncharacterized protein</fullName>
    </submittedName>
</protein>
<reference evidence="2 3" key="1">
    <citation type="journal article" date="2019" name="Sci. Rep.">
        <title>Orb-weaving spider Araneus ventricosus genome elucidates the spidroin gene catalogue.</title>
        <authorList>
            <person name="Kono N."/>
            <person name="Nakamura H."/>
            <person name="Ohtoshi R."/>
            <person name="Moran D.A.P."/>
            <person name="Shinohara A."/>
            <person name="Yoshida Y."/>
            <person name="Fujiwara M."/>
            <person name="Mori M."/>
            <person name="Tomita M."/>
            <person name="Arakawa K."/>
        </authorList>
    </citation>
    <scope>NUCLEOTIDE SEQUENCE [LARGE SCALE GENOMIC DNA]</scope>
</reference>
<organism evidence="2 3">
    <name type="scientific">Araneus ventricosus</name>
    <name type="common">Orbweaver spider</name>
    <name type="synonym">Epeira ventricosa</name>
    <dbReference type="NCBI Taxonomy" id="182803"/>
    <lineage>
        <taxon>Eukaryota</taxon>
        <taxon>Metazoa</taxon>
        <taxon>Ecdysozoa</taxon>
        <taxon>Arthropoda</taxon>
        <taxon>Chelicerata</taxon>
        <taxon>Arachnida</taxon>
        <taxon>Araneae</taxon>
        <taxon>Araneomorphae</taxon>
        <taxon>Entelegynae</taxon>
        <taxon>Araneoidea</taxon>
        <taxon>Araneidae</taxon>
        <taxon>Araneus</taxon>
    </lineage>
</organism>
<name>A0A4Y2PL11_ARAVE</name>
<accession>A0A4Y2PL11</accession>
<evidence type="ECO:0000313" key="2">
    <source>
        <dbReference type="EMBL" id="GBN51799.1"/>
    </source>
</evidence>
<comment type="caution">
    <text evidence="2">The sequence shown here is derived from an EMBL/GenBank/DDBJ whole genome shotgun (WGS) entry which is preliminary data.</text>
</comment>
<feature type="region of interest" description="Disordered" evidence="1">
    <location>
        <begin position="68"/>
        <end position="91"/>
    </location>
</feature>
<feature type="compositionally biased region" description="Polar residues" evidence="1">
    <location>
        <begin position="76"/>
        <end position="91"/>
    </location>
</feature>
<keyword evidence="3" id="KW-1185">Reference proteome</keyword>
<evidence type="ECO:0000313" key="3">
    <source>
        <dbReference type="Proteomes" id="UP000499080"/>
    </source>
</evidence>
<sequence>MVTLCISTQVNIASESREKMNKLTMVKLDMGLEKECCTGHSFLDSKALVASTCTKSSRLCLHNTLESSHSFSHSSGTQAFQQGSPGPLSKQ</sequence>
<evidence type="ECO:0000256" key="1">
    <source>
        <dbReference type="SAM" id="MobiDB-lite"/>
    </source>
</evidence>
<proteinExistence type="predicted"/>